<dbReference type="Proteomes" id="UP001178507">
    <property type="component" value="Unassembled WGS sequence"/>
</dbReference>
<dbReference type="PANTHER" id="PTHR47447:SF24">
    <property type="entry name" value="PENTATRICOPEPTIDE REPEAT-CONTAINING PROTEIN"/>
    <property type="match status" value="1"/>
</dbReference>
<evidence type="ECO:0000256" key="1">
    <source>
        <dbReference type="ARBA" id="ARBA00022737"/>
    </source>
</evidence>
<dbReference type="Gene3D" id="3.30.450.20">
    <property type="entry name" value="PAS domain"/>
    <property type="match status" value="1"/>
</dbReference>
<organism evidence="4 5">
    <name type="scientific">Effrenium voratum</name>
    <dbReference type="NCBI Taxonomy" id="2562239"/>
    <lineage>
        <taxon>Eukaryota</taxon>
        <taxon>Sar</taxon>
        <taxon>Alveolata</taxon>
        <taxon>Dinophyceae</taxon>
        <taxon>Suessiales</taxon>
        <taxon>Symbiodiniaceae</taxon>
        <taxon>Effrenium</taxon>
    </lineage>
</organism>
<dbReference type="Pfam" id="PF13426">
    <property type="entry name" value="PAS_9"/>
    <property type="match status" value="1"/>
</dbReference>
<keyword evidence="5" id="KW-1185">Reference proteome</keyword>
<dbReference type="InterPro" id="IPR002885">
    <property type="entry name" value="PPR_rpt"/>
</dbReference>
<protein>
    <recommendedName>
        <fullName evidence="3">PAS domain-containing protein</fullName>
    </recommendedName>
</protein>
<gene>
    <name evidence="4" type="ORF">EVOR1521_LOCUS23513</name>
</gene>
<comment type="caution">
    <text evidence="4">The sequence shown here is derived from an EMBL/GenBank/DDBJ whole genome shotgun (WGS) entry which is preliminary data.</text>
</comment>
<evidence type="ECO:0000313" key="5">
    <source>
        <dbReference type="Proteomes" id="UP001178507"/>
    </source>
</evidence>
<accession>A0AA36J6P9</accession>
<keyword evidence="1" id="KW-0677">Repeat</keyword>
<dbReference type="PANTHER" id="PTHR47447">
    <property type="entry name" value="OS03G0856100 PROTEIN"/>
    <property type="match status" value="1"/>
</dbReference>
<feature type="non-terminal residue" evidence="4">
    <location>
        <position position="1"/>
    </location>
</feature>
<sequence length="863" mass="92191">DREVSPRARSEEQESDFSSVASLSRQCTEFSDVVAQDLMSRQLTDFATRQGDFWLRKCTEPVPFRGGRHLEQGDFLRQSSCPPIGLKKENGEFATIQEAIVQEEPEDVAAEEEDDLISRAICAAVGDCPFSVAAADPTGLDSELIAVSEGFVELSGFDREEAVGANCRFLGEGCPASPVELREACDSGAPFTSILVNKRKNGEFFLNLLTLRGLVLARNPQSGEELWILMSVQQDVTGIAADALPSNDALMQKVAQRVGRRLLKYATEIGIARLVLSGKCGGVIDRHEAGAELQPAQALEGLCRCAPPTESGPSMDLIARRHGVAPPLAAMISEQKSRWYTSRISESSWREAIALLAELEEEQLEANTITYNAAMRSCGWPRALRVLRAMQAKDVAASVVTHNSAAGPRWAFAQSLLARLPEKRLEPSLVSSHTLLRGFATSRRWEPALAELAALSARGCRREVQTFNSVASCCGAVWTAAFRALRALRAAGLEPDGFASAGISAAGLSAWRQGVGLLRRLALGGLEPNVYCLGAAVAAVAAGASWRRAWEMLKEPNLVMYNAAVAAARWPQALWLLADASARFSLRADVVTFNSAAAAGAKAESWRSALRILEDLARQRLQKNAATCGIEVACLGVASAWRRGLVLAAKADAAACGALGAALARRELWAAAVGLLALARAQRIQANSLVFLGAIASCENSGRWARALRLLSAAPRDHEAGRGPVNAAISSCEKAAQWPWALCALGAHGWEVVGCNSALAACEKAAWRLALRLLAKMQAAKVSGNLTTYNAAITVCGHHRLWLQAVALLPQLPAPDVMSYFQLTRCTEGGGGFRQAAGWLEAAEQRAAEGLRGADGTGRASPI</sequence>
<dbReference type="Pfam" id="PF13812">
    <property type="entry name" value="PPR_3"/>
    <property type="match status" value="1"/>
</dbReference>
<dbReference type="InterPro" id="IPR035965">
    <property type="entry name" value="PAS-like_dom_sf"/>
</dbReference>
<feature type="compositionally biased region" description="Basic and acidic residues" evidence="2">
    <location>
        <begin position="1"/>
        <end position="12"/>
    </location>
</feature>
<dbReference type="InterPro" id="IPR011990">
    <property type="entry name" value="TPR-like_helical_dom_sf"/>
</dbReference>
<dbReference type="SUPFAM" id="SSF55785">
    <property type="entry name" value="PYP-like sensor domain (PAS domain)"/>
    <property type="match status" value="1"/>
</dbReference>
<feature type="domain" description="PAS" evidence="3">
    <location>
        <begin position="141"/>
        <end position="237"/>
    </location>
</feature>
<dbReference type="InterPro" id="IPR000014">
    <property type="entry name" value="PAS"/>
</dbReference>
<evidence type="ECO:0000313" key="4">
    <source>
        <dbReference type="EMBL" id="CAJ1400092.1"/>
    </source>
</evidence>
<evidence type="ECO:0000256" key="2">
    <source>
        <dbReference type="SAM" id="MobiDB-lite"/>
    </source>
</evidence>
<proteinExistence type="predicted"/>
<name>A0AA36J6P9_9DINO</name>
<evidence type="ECO:0000259" key="3">
    <source>
        <dbReference type="Pfam" id="PF13426"/>
    </source>
</evidence>
<dbReference type="AlphaFoldDB" id="A0AA36J6P9"/>
<feature type="region of interest" description="Disordered" evidence="2">
    <location>
        <begin position="1"/>
        <end position="22"/>
    </location>
</feature>
<dbReference type="Gene3D" id="1.25.40.10">
    <property type="entry name" value="Tetratricopeptide repeat domain"/>
    <property type="match status" value="3"/>
</dbReference>
<reference evidence="4" key="1">
    <citation type="submission" date="2023-08" db="EMBL/GenBank/DDBJ databases">
        <authorList>
            <person name="Chen Y."/>
            <person name="Shah S."/>
            <person name="Dougan E. K."/>
            <person name="Thang M."/>
            <person name="Chan C."/>
        </authorList>
    </citation>
    <scope>NUCLEOTIDE SEQUENCE</scope>
</reference>
<dbReference type="EMBL" id="CAUJNA010003359">
    <property type="protein sequence ID" value="CAJ1400092.1"/>
    <property type="molecule type" value="Genomic_DNA"/>
</dbReference>